<accession>A0A0J9XDJ1</accession>
<evidence type="ECO:0000256" key="1">
    <source>
        <dbReference type="ARBA" id="ARBA00004141"/>
    </source>
</evidence>
<organism evidence="7 8">
    <name type="scientific">Geotrichum candidum</name>
    <name type="common">Oospora lactis</name>
    <name type="synonym">Dipodascus geotrichum</name>
    <dbReference type="NCBI Taxonomy" id="1173061"/>
    <lineage>
        <taxon>Eukaryota</taxon>
        <taxon>Fungi</taxon>
        <taxon>Dikarya</taxon>
        <taxon>Ascomycota</taxon>
        <taxon>Saccharomycotina</taxon>
        <taxon>Dipodascomycetes</taxon>
        <taxon>Dipodascales</taxon>
        <taxon>Dipodascaceae</taxon>
        <taxon>Geotrichum</taxon>
    </lineage>
</organism>
<feature type="transmembrane region" description="Helical" evidence="6">
    <location>
        <begin position="58"/>
        <end position="77"/>
    </location>
</feature>
<keyword evidence="3 6" id="KW-0812">Transmembrane</keyword>
<dbReference type="AlphaFoldDB" id="A0A0J9XDJ1"/>
<dbReference type="Proteomes" id="UP000242525">
    <property type="component" value="Unassembled WGS sequence"/>
</dbReference>
<comment type="caution">
    <text evidence="7">The sequence shown here is derived from an EMBL/GenBank/DDBJ whole genome shotgun (WGS) entry which is preliminary data.</text>
</comment>
<keyword evidence="4 6" id="KW-1133">Transmembrane helix</keyword>
<gene>
    <name evidence="7" type="ORF">BN980_GECA11s00989g</name>
</gene>
<dbReference type="InterPro" id="IPR007248">
    <property type="entry name" value="Mpv17_PMP22"/>
</dbReference>
<feature type="transmembrane region" description="Helical" evidence="6">
    <location>
        <begin position="222"/>
        <end position="243"/>
    </location>
</feature>
<dbReference type="PANTHER" id="PTHR11266:SF50">
    <property type="entry name" value="VACUOLAR MEMBRANE PROTEIN YOR292C"/>
    <property type="match status" value="1"/>
</dbReference>
<sequence>MGIRDGWKYVATHRVFRIPKLNWLIMFLLGAFLVKLVLSFSRLYQRQALLTMLISNLLLYGLADTLAQTLVSILQFVPAKNDPHAIKFVLERQASDQLNLEQQEQLGADDDYYEDGVDDSEDLVELGLVYDDDEFRDIDRHISGSSITVPPGNTKATSIMHLVPPPVNFDFRRLSLFMIWGAVQAFLQYGWYAILNDIYSEDNLFLSALKRVLSDQLCYSPLSLAAFFTYMTIVIDGGDWAAVKQRLRTRYLQTLVVNYAVWPTAQFINFLLLPSSLQVPFASTIGVFWNAYLSLKNAGGNR</sequence>
<dbReference type="STRING" id="1173061.A0A0J9XDJ1"/>
<dbReference type="EMBL" id="CCBN010000011">
    <property type="protein sequence ID" value="CDO55425.1"/>
    <property type="molecule type" value="Genomic_DNA"/>
</dbReference>
<feature type="transmembrane region" description="Helical" evidence="6">
    <location>
        <begin position="174"/>
        <end position="194"/>
    </location>
</feature>
<keyword evidence="8" id="KW-1185">Reference proteome</keyword>
<reference evidence="7" key="1">
    <citation type="submission" date="2014-03" db="EMBL/GenBank/DDBJ databases">
        <authorList>
            <person name="Casaregola S."/>
        </authorList>
    </citation>
    <scope>NUCLEOTIDE SEQUENCE [LARGE SCALE GENOMIC DNA]</scope>
    <source>
        <strain evidence="7">CLIB 918</strain>
    </source>
</reference>
<keyword evidence="5 6" id="KW-0472">Membrane</keyword>
<dbReference type="PANTHER" id="PTHR11266">
    <property type="entry name" value="PEROXISOMAL MEMBRANE PROTEIN 2, PXMP2 MPV17"/>
    <property type="match status" value="1"/>
</dbReference>
<evidence type="ECO:0000313" key="8">
    <source>
        <dbReference type="Proteomes" id="UP000242525"/>
    </source>
</evidence>
<dbReference type="Pfam" id="PF04117">
    <property type="entry name" value="Mpv17_PMP22"/>
    <property type="match status" value="1"/>
</dbReference>
<dbReference type="GO" id="GO:0016020">
    <property type="term" value="C:membrane"/>
    <property type="evidence" value="ECO:0007669"/>
    <property type="project" value="UniProtKB-SubCell"/>
</dbReference>
<proteinExistence type="inferred from homology"/>
<evidence type="ECO:0000256" key="4">
    <source>
        <dbReference type="ARBA" id="ARBA00022989"/>
    </source>
</evidence>
<protein>
    <recommendedName>
        <fullName evidence="9">Protein sym1</fullName>
    </recommendedName>
</protein>
<dbReference type="GO" id="GO:0005739">
    <property type="term" value="C:mitochondrion"/>
    <property type="evidence" value="ECO:0007669"/>
    <property type="project" value="TreeGrafter"/>
</dbReference>
<feature type="transmembrane region" description="Helical" evidence="6">
    <location>
        <begin position="21"/>
        <end position="38"/>
    </location>
</feature>
<comment type="subcellular location">
    <subcellularLocation>
        <location evidence="1">Membrane</location>
        <topology evidence="1">Multi-pass membrane protein</topology>
    </subcellularLocation>
</comment>
<evidence type="ECO:0000313" key="7">
    <source>
        <dbReference type="EMBL" id="CDO55425.1"/>
    </source>
</evidence>
<evidence type="ECO:0008006" key="9">
    <source>
        <dbReference type="Google" id="ProtNLM"/>
    </source>
</evidence>
<evidence type="ECO:0000256" key="5">
    <source>
        <dbReference type="ARBA" id="ARBA00023136"/>
    </source>
</evidence>
<comment type="similarity">
    <text evidence="2 6">Belongs to the peroxisomal membrane protein PXMP2/4 family.</text>
</comment>
<dbReference type="OrthoDB" id="10267969at2759"/>
<name>A0A0J9XDJ1_GEOCN</name>
<evidence type="ECO:0000256" key="6">
    <source>
        <dbReference type="RuleBase" id="RU363053"/>
    </source>
</evidence>
<evidence type="ECO:0000256" key="3">
    <source>
        <dbReference type="ARBA" id="ARBA00022692"/>
    </source>
</evidence>
<evidence type="ECO:0000256" key="2">
    <source>
        <dbReference type="ARBA" id="ARBA00006824"/>
    </source>
</evidence>